<name>A0A1B6CWZ8_9HEMI</name>
<dbReference type="EMBL" id="GEDC01027536">
    <property type="protein sequence ID" value="JAS09762.1"/>
    <property type="molecule type" value="Transcribed_RNA"/>
</dbReference>
<protein>
    <recommendedName>
        <fullName evidence="4">Anaphase-promoting complex subunit 4 WD40 domain-containing protein</fullName>
    </recommendedName>
</protein>
<evidence type="ECO:0008006" key="4">
    <source>
        <dbReference type="Google" id="ProtNLM"/>
    </source>
</evidence>
<dbReference type="EMBL" id="GEDC01019321">
    <property type="protein sequence ID" value="JAS17977.1"/>
    <property type="molecule type" value="Transcribed_RNA"/>
</dbReference>
<dbReference type="AlphaFoldDB" id="A0A1B6CWZ8"/>
<dbReference type="PANTHER" id="PTHR16220:SF0">
    <property type="entry name" value="WD REPEAT-CONTAINING PROTEIN WRAP73"/>
    <property type="match status" value="1"/>
</dbReference>
<gene>
    <name evidence="1" type="ORF">g.43823</name>
    <name evidence="3" type="ORF">g.43824</name>
    <name evidence="2" type="ORF">g.43827</name>
</gene>
<evidence type="ECO:0000313" key="2">
    <source>
        <dbReference type="EMBL" id="JAS17977.1"/>
    </source>
</evidence>
<proteinExistence type="predicted"/>
<evidence type="ECO:0000313" key="1">
    <source>
        <dbReference type="EMBL" id="JAS09762.1"/>
    </source>
</evidence>
<dbReference type="Gene3D" id="2.130.10.10">
    <property type="entry name" value="YVTN repeat-like/Quinoprotein amine dehydrogenase"/>
    <property type="match status" value="1"/>
</dbReference>
<dbReference type="InterPro" id="IPR052778">
    <property type="entry name" value="Centrosome-WD_assoc"/>
</dbReference>
<sequence>MLLILCKRSQMNRLIAVASDGSYFVLGYENILKVKAIDNKFTPTNLNKSAGKIKILKLSPNNEWIAWITKEPMELYIQSIQNSEYHLKLCNDKANLGFNEILWSLDNMFLLVISKHSVYIDVIDIKNKTLMKIDGALSGNHNVSLCCFSPDGLYFAATTRSHPAVISVFKTDKWNKLNELKVGSITDVGGMIWCKDSMSILIWQRLLNYHLTLYSLDGRVEHESKKDFISISNISPAHNGRIISVQTDNFQIIIIDLLTWQETAVLQPLPVIINSEDTCVLKESVLFEVENYRFLKATCFELNDSIVDLIPIDKILKTKTSKQEFSACSYFLATYESQLGEVIWIWNIAKKKLHSVIILNEKDSAVRRIMWHHKELHLVVDIGLNKILIWNINNCFVIKAKDNETTVFNSELYLSTIHV</sequence>
<dbReference type="GO" id="GO:1990811">
    <property type="term" value="C:MWP complex"/>
    <property type="evidence" value="ECO:0007669"/>
    <property type="project" value="TreeGrafter"/>
</dbReference>
<accession>A0A1B6CWZ8</accession>
<dbReference type="SUPFAM" id="SSF69322">
    <property type="entry name" value="Tricorn protease domain 2"/>
    <property type="match status" value="1"/>
</dbReference>
<dbReference type="InterPro" id="IPR015943">
    <property type="entry name" value="WD40/YVTN_repeat-like_dom_sf"/>
</dbReference>
<evidence type="ECO:0000313" key="3">
    <source>
        <dbReference type="EMBL" id="JAS29789.1"/>
    </source>
</evidence>
<dbReference type="EMBL" id="GEDC01007509">
    <property type="protein sequence ID" value="JAS29789.1"/>
    <property type="molecule type" value="Transcribed_RNA"/>
</dbReference>
<organism evidence="2">
    <name type="scientific">Clastoptera arizonana</name>
    <name type="common">Arizona spittle bug</name>
    <dbReference type="NCBI Taxonomy" id="38151"/>
    <lineage>
        <taxon>Eukaryota</taxon>
        <taxon>Metazoa</taxon>
        <taxon>Ecdysozoa</taxon>
        <taxon>Arthropoda</taxon>
        <taxon>Hexapoda</taxon>
        <taxon>Insecta</taxon>
        <taxon>Pterygota</taxon>
        <taxon>Neoptera</taxon>
        <taxon>Paraneoptera</taxon>
        <taxon>Hemiptera</taxon>
        <taxon>Auchenorrhyncha</taxon>
        <taxon>Cercopoidea</taxon>
        <taxon>Clastopteridae</taxon>
        <taxon>Clastoptera</taxon>
    </lineage>
</organism>
<reference evidence="2" key="1">
    <citation type="submission" date="2015-12" db="EMBL/GenBank/DDBJ databases">
        <title>De novo transcriptome assembly of four potential Pierce s Disease insect vectors from Arizona vineyards.</title>
        <authorList>
            <person name="Tassone E.E."/>
        </authorList>
    </citation>
    <scope>NUCLEOTIDE SEQUENCE</scope>
</reference>
<dbReference type="GO" id="GO:0005815">
    <property type="term" value="C:microtubule organizing center"/>
    <property type="evidence" value="ECO:0007669"/>
    <property type="project" value="TreeGrafter"/>
</dbReference>
<dbReference type="PANTHER" id="PTHR16220">
    <property type="entry name" value="WD REPEAT PROTEIN 8-RELATED"/>
    <property type="match status" value="1"/>
</dbReference>